<name>A0ABR3GH91_9PEZI</name>
<feature type="compositionally biased region" description="Polar residues" evidence="1">
    <location>
        <begin position="367"/>
        <end position="383"/>
    </location>
</feature>
<feature type="compositionally biased region" description="Polar residues" evidence="1">
    <location>
        <begin position="308"/>
        <end position="321"/>
    </location>
</feature>
<feature type="compositionally biased region" description="Low complexity" evidence="1">
    <location>
        <begin position="394"/>
        <end position="405"/>
    </location>
</feature>
<organism evidence="3 4">
    <name type="scientific">Discina gigas</name>
    <dbReference type="NCBI Taxonomy" id="1032678"/>
    <lineage>
        <taxon>Eukaryota</taxon>
        <taxon>Fungi</taxon>
        <taxon>Dikarya</taxon>
        <taxon>Ascomycota</taxon>
        <taxon>Pezizomycotina</taxon>
        <taxon>Pezizomycetes</taxon>
        <taxon>Pezizales</taxon>
        <taxon>Discinaceae</taxon>
        <taxon>Discina</taxon>
    </lineage>
</organism>
<dbReference type="Proteomes" id="UP001447188">
    <property type="component" value="Unassembled WGS sequence"/>
</dbReference>
<dbReference type="EMBL" id="JBBBZM010000076">
    <property type="protein sequence ID" value="KAL0635155.1"/>
    <property type="molecule type" value="Genomic_DNA"/>
</dbReference>
<evidence type="ECO:0000256" key="1">
    <source>
        <dbReference type="SAM" id="MobiDB-lite"/>
    </source>
</evidence>
<feature type="compositionally biased region" description="Polar residues" evidence="1">
    <location>
        <begin position="329"/>
        <end position="342"/>
    </location>
</feature>
<feature type="region of interest" description="Disordered" evidence="1">
    <location>
        <begin position="276"/>
        <end position="506"/>
    </location>
</feature>
<feature type="compositionally biased region" description="Gly residues" evidence="1">
    <location>
        <begin position="476"/>
        <end position="493"/>
    </location>
</feature>
<gene>
    <name evidence="3" type="ORF">Q9L58_005880</name>
</gene>
<sequence>MVQPISMAIGTMISLRGLYSVCLQAMEQVIDAKHFGEDSQSLHTLFECERGLFNILENLQIIWANGDTLSKRYGIESDTGAVGAKQHAAEQQKKLQFRKKVAWAVKDKKGFGRLVADVGAFVQKGGSENIEAINMKLQDLISFVEADAHQRIDEMIKQQRFRFEVTAYLTGWHQHPQLECDQRQWNPTVRIHPHPLSGPRGDRKSSYQSDDRYYSYSVSMSFPGLPLDSPVNFLFQPPDCNGLIELSFPLAPDFPAGMACLIKYRLSRRFCKRYNDPGDQPEQRHLAQRTPHHQRNCNLHARRRSGHTFVQGSGPLRNSTAYGHPPYGINSTSTFQATSHGNATGPGTGTGLSLGGPPSNGTDGALDSQQSGNVSAPTLSGQGKDNGDPPATPTTPGIAGATSPGNDSLAGAALPSTLVTITTPGSPGLNGSQTGAPPDGTPTAPPGQTVDGQQIPESGGPMETTQPAAHTTGANGATGGDGPAVTTAGGGTDPGQSAAASTCRCN</sequence>
<evidence type="ECO:0000259" key="2">
    <source>
        <dbReference type="Pfam" id="PF14479"/>
    </source>
</evidence>
<dbReference type="InterPro" id="IPR038305">
    <property type="entry name" value="HeLo_sf"/>
</dbReference>
<dbReference type="InterPro" id="IPR029498">
    <property type="entry name" value="HeLo_dom"/>
</dbReference>
<dbReference type="Gene3D" id="1.20.120.1020">
    <property type="entry name" value="Prion-inhibition and propagation, HeLo domain"/>
    <property type="match status" value="2"/>
</dbReference>
<keyword evidence="4" id="KW-1185">Reference proteome</keyword>
<accession>A0ABR3GH91</accession>
<feature type="domain" description="Prion-inhibition and propagation HeLo" evidence="2">
    <location>
        <begin position="85"/>
        <end position="123"/>
    </location>
</feature>
<comment type="caution">
    <text evidence="3">The sequence shown here is derived from an EMBL/GenBank/DDBJ whole genome shotgun (WGS) entry which is preliminary data.</text>
</comment>
<protein>
    <recommendedName>
        <fullName evidence="2">Prion-inhibition and propagation HeLo domain-containing protein</fullName>
    </recommendedName>
</protein>
<evidence type="ECO:0000313" key="4">
    <source>
        <dbReference type="Proteomes" id="UP001447188"/>
    </source>
</evidence>
<dbReference type="Pfam" id="PF14479">
    <property type="entry name" value="HeLo"/>
    <property type="match status" value="1"/>
</dbReference>
<proteinExistence type="predicted"/>
<feature type="compositionally biased region" description="Basic residues" evidence="1">
    <location>
        <begin position="286"/>
        <end position="306"/>
    </location>
</feature>
<feature type="compositionally biased region" description="Gly residues" evidence="1">
    <location>
        <begin position="344"/>
        <end position="354"/>
    </location>
</feature>
<feature type="compositionally biased region" description="Polar residues" evidence="1">
    <location>
        <begin position="417"/>
        <end position="432"/>
    </location>
</feature>
<feature type="compositionally biased region" description="Basic and acidic residues" evidence="1">
    <location>
        <begin position="276"/>
        <end position="285"/>
    </location>
</feature>
<reference evidence="3 4" key="1">
    <citation type="submission" date="2024-02" db="EMBL/GenBank/DDBJ databases">
        <title>Discinaceae phylogenomics.</title>
        <authorList>
            <person name="Dirks A.C."/>
            <person name="James T.Y."/>
        </authorList>
    </citation>
    <scope>NUCLEOTIDE SEQUENCE [LARGE SCALE GENOMIC DNA]</scope>
    <source>
        <strain evidence="3 4">ACD0624</strain>
    </source>
</reference>
<evidence type="ECO:0000313" key="3">
    <source>
        <dbReference type="EMBL" id="KAL0635155.1"/>
    </source>
</evidence>